<dbReference type="SUPFAM" id="SSF54106">
    <property type="entry name" value="LysM domain"/>
    <property type="match status" value="3"/>
</dbReference>
<dbReference type="InterPro" id="IPR050248">
    <property type="entry name" value="Polysacc_deacetylase_ArnD"/>
</dbReference>
<feature type="domain" description="NodB homology" evidence="2">
    <location>
        <begin position="230"/>
        <end position="413"/>
    </location>
</feature>
<dbReference type="CDD" id="cd10917">
    <property type="entry name" value="CE4_NodB_like_6s_7s"/>
    <property type="match status" value="1"/>
</dbReference>
<dbReference type="Gene3D" id="3.20.20.370">
    <property type="entry name" value="Glycoside hydrolase/deacetylase"/>
    <property type="match status" value="1"/>
</dbReference>
<feature type="domain" description="LysM" evidence="3">
    <location>
        <begin position="143"/>
        <end position="187"/>
    </location>
</feature>
<dbReference type="GO" id="GO:0005975">
    <property type="term" value="P:carbohydrate metabolic process"/>
    <property type="evidence" value="ECO:0007669"/>
    <property type="project" value="InterPro"/>
</dbReference>
<dbReference type="InterPro" id="IPR002509">
    <property type="entry name" value="NODB_dom"/>
</dbReference>
<dbReference type="Pfam" id="PF01476">
    <property type="entry name" value="LysM"/>
    <property type="match status" value="3"/>
</dbReference>
<dbReference type="CDD" id="cd00118">
    <property type="entry name" value="LysM"/>
    <property type="match status" value="3"/>
</dbReference>
<protein>
    <submittedName>
        <fullName evidence="4">Polysaccharide deacetylase family sporulation protein PdaB</fullName>
    </submittedName>
</protein>
<dbReference type="AlphaFoldDB" id="A0A239EB41"/>
<dbReference type="Gene3D" id="3.10.350.10">
    <property type="entry name" value="LysM domain"/>
    <property type="match status" value="3"/>
</dbReference>
<dbReference type="InterPro" id="IPR036779">
    <property type="entry name" value="LysM_dom_sf"/>
</dbReference>
<feature type="chain" id="PRO_5012624757" evidence="1">
    <location>
        <begin position="26"/>
        <end position="425"/>
    </location>
</feature>
<dbReference type="InterPro" id="IPR018392">
    <property type="entry name" value="LysM"/>
</dbReference>
<evidence type="ECO:0000313" key="4">
    <source>
        <dbReference type="EMBL" id="SNS41970.1"/>
    </source>
</evidence>
<dbReference type="SUPFAM" id="SSF88713">
    <property type="entry name" value="Glycoside hydrolase/deacetylase"/>
    <property type="match status" value="1"/>
</dbReference>
<keyword evidence="5" id="KW-1185">Reference proteome</keyword>
<evidence type="ECO:0000259" key="3">
    <source>
        <dbReference type="PROSITE" id="PS51782"/>
    </source>
</evidence>
<dbReference type="GO" id="GO:0016810">
    <property type="term" value="F:hydrolase activity, acting on carbon-nitrogen (but not peptide) bonds"/>
    <property type="evidence" value="ECO:0007669"/>
    <property type="project" value="InterPro"/>
</dbReference>
<gene>
    <name evidence="4" type="ORF">SAMN05446037_1009163</name>
</gene>
<dbReference type="PROSITE" id="PS51782">
    <property type="entry name" value="LYSM"/>
    <property type="match status" value="3"/>
</dbReference>
<dbReference type="EMBL" id="FZOJ01000009">
    <property type="protein sequence ID" value="SNS41970.1"/>
    <property type="molecule type" value="Genomic_DNA"/>
</dbReference>
<sequence>MKKILRFTITIGVIMLLLVPSFAEAAQVHRVARGETMFYIAQRYRLTVDELVAQNGYLRNPSKIFVGQVLIVPKQLEPNVYIVRQGDTLFRIAEKLEVTMPALAAENNISNWNHIFVGQKLSVPAKATNPSTALAPSQAVVSNDYVVKRGDTLYKISQEVGAPMAALAEANNLKDWNTIYVGQGLKVPSTSVTQPVETPKQPETTPQLTMAQLAKMYTDTFYLKGSANTNKIALTFDDGPNQKYTTQILDVLKQHGVPATFFVLGSKVERHPEILQRIVEEGHVVGNHTWIHPDLSKVTQSSLVSEIQQTEDIIHEVTGVRTGLMRPPYGSLNQEGMEKLRDMNYKVINWSVDSVDWRDQDVDQILINTLPDVKQGGILLFHDAGGDQQTRAATVAVLPELIYTLKMQGYEFVTVDELLSVPTYK</sequence>
<organism evidence="4 5">
    <name type="scientific">Anaerovirgula multivorans</name>
    <dbReference type="NCBI Taxonomy" id="312168"/>
    <lineage>
        <taxon>Bacteria</taxon>
        <taxon>Bacillati</taxon>
        <taxon>Bacillota</taxon>
        <taxon>Clostridia</taxon>
        <taxon>Peptostreptococcales</taxon>
        <taxon>Natronincolaceae</taxon>
        <taxon>Anaerovirgula</taxon>
    </lineage>
</organism>
<dbReference type="RefSeq" id="WP_176431331.1">
    <property type="nucleotide sequence ID" value="NZ_FZOJ01000009.1"/>
</dbReference>
<accession>A0A239EB41</accession>
<reference evidence="4 5" key="1">
    <citation type="submission" date="2017-06" db="EMBL/GenBank/DDBJ databases">
        <authorList>
            <person name="Kim H.J."/>
            <person name="Triplett B.A."/>
        </authorList>
    </citation>
    <scope>NUCLEOTIDE SEQUENCE [LARGE SCALE GENOMIC DNA]</scope>
    <source>
        <strain evidence="4 5">SCA</strain>
    </source>
</reference>
<evidence type="ECO:0000259" key="2">
    <source>
        <dbReference type="PROSITE" id="PS51677"/>
    </source>
</evidence>
<feature type="domain" description="LysM" evidence="3">
    <location>
        <begin position="27"/>
        <end position="72"/>
    </location>
</feature>
<feature type="signal peptide" evidence="1">
    <location>
        <begin position="1"/>
        <end position="25"/>
    </location>
</feature>
<dbReference type="PANTHER" id="PTHR10587">
    <property type="entry name" value="GLYCOSYL TRANSFERASE-RELATED"/>
    <property type="match status" value="1"/>
</dbReference>
<dbReference type="SMART" id="SM00257">
    <property type="entry name" value="LysM"/>
    <property type="match status" value="3"/>
</dbReference>
<dbReference type="Pfam" id="PF01522">
    <property type="entry name" value="Polysacc_deac_1"/>
    <property type="match status" value="1"/>
</dbReference>
<dbReference type="Proteomes" id="UP000198304">
    <property type="component" value="Unassembled WGS sequence"/>
</dbReference>
<evidence type="ECO:0000313" key="5">
    <source>
        <dbReference type="Proteomes" id="UP000198304"/>
    </source>
</evidence>
<feature type="domain" description="LysM" evidence="3">
    <location>
        <begin position="79"/>
        <end position="123"/>
    </location>
</feature>
<dbReference type="PROSITE" id="PS51677">
    <property type="entry name" value="NODB"/>
    <property type="match status" value="1"/>
</dbReference>
<dbReference type="InterPro" id="IPR011330">
    <property type="entry name" value="Glyco_hydro/deAcase_b/a-brl"/>
</dbReference>
<evidence type="ECO:0000256" key="1">
    <source>
        <dbReference type="SAM" id="SignalP"/>
    </source>
</evidence>
<keyword evidence="1" id="KW-0732">Signal</keyword>
<proteinExistence type="predicted"/>
<name>A0A239EB41_9FIRM</name>